<proteinExistence type="predicted"/>
<sequence>MSAVLGALGGALLAYLMIEPSVTKENDSNKEYDASQPPFTVSVEWW</sequence>
<protein>
    <submittedName>
        <fullName evidence="1">Uncharacterized protein</fullName>
    </submittedName>
</protein>
<gene>
    <name evidence="1" type="ORF">ACFPZI_21630</name>
</gene>
<evidence type="ECO:0000313" key="2">
    <source>
        <dbReference type="Proteomes" id="UP001596180"/>
    </source>
</evidence>
<accession>A0ABW1E2Q6</accession>
<keyword evidence="2" id="KW-1185">Reference proteome</keyword>
<name>A0ABW1E2Q6_9ACTN</name>
<dbReference type="RefSeq" id="WP_381365396.1">
    <property type="nucleotide sequence ID" value="NZ_JBHSOA010000045.1"/>
</dbReference>
<organism evidence="1 2">
    <name type="scientific">Streptomyces chlorus</name>
    <dbReference type="NCBI Taxonomy" id="887452"/>
    <lineage>
        <taxon>Bacteria</taxon>
        <taxon>Bacillati</taxon>
        <taxon>Actinomycetota</taxon>
        <taxon>Actinomycetes</taxon>
        <taxon>Kitasatosporales</taxon>
        <taxon>Streptomycetaceae</taxon>
        <taxon>Streptomyces</taxon>
    </lineage>
</organism>
<dbReference type="EMBL" id="JBHSOA010000045">
    <property type="protein sequence ID" value="MFC5854306.1"/>
    <property type="molecule type" value="Genomic_DNA"/>
</dbReference>
<comment type="caution">
    <text evidence="1">The sequence shown here is derived from an EMBL/GenBank/DDBJ whole genome shotgun (WGS) entry which is preliminary data.</text>
</comment>
<reference evidence="2" key="1">
    <citation type="journal article" date="2019" name="Int. J. Syst. Evol. Microbiol.">
        <title>The Global Catalogue of Microorganisms (GCM) 10K type strain sequencing project: providing services to taxonomists for standard genome sequencing and annotation.</title>
        <authorList>
            <consortium name="The Broad Institute Genomics Platform"/>
            <consortium name="The Broad Institute Genome Sequencing Center for Infectious Disease"/>
            <person name="Wu L."/>
            <person name="Ma J."/>
        </authorList>
    </citation>
    <scope>NUCLEOTIDE SEQUENCE [LARGE SCALE GENOMIC DNA]</scope>
    <source>
        <strain evidence="2">JCM 10411</strain>
    </source>
</reference>
<dbReference type="Proteomes" id="UP001596180">
    <property type="component" value="Unassembled WGS sequence"/>
</dbReference>
<evidence type="ECO:0000313" key="1">
    <source>
        <dbReference type="EMBL" id="MFC5854306.1"/>
    </source>
</evidence>